<dbReference type="EMBL" id="LJCR01000052">
    <property type="protein sequence ID" value="KPV54472.1"/>
    <property type="molecule type" value="Genomic_DNA"/>
</dbReference>
<dbReference type="Proteomes" id="UP000050509">
    <property type="component" value="Unassembled WGS sequence"/>
</dbReference>
<keyword evidence="3" id="KW-1185">Reference proteome</keyword>
<organism evidence="2 3">
    <name type="scientific">Kouleothrix aurantiaca</name>
    <dbReference type="NCBI Taxonomy" id="186479"/>
    <lineage>
        <taxon>Bacteria</taxon>
        <taxon>Bacillati</taxon>
        <taxon>Chloroflexota</taxon>
        <taxon>Chloroflexia</taxon>
        <taxon>Chloroflexales</taxon>
        <taxon>Roseiflexineae</taxon>
        <taxon>Roseiflexaceae</taxon>
        <taxon>Kouleothrix</taxon>
    </lineage>
</organism>
<reference evidence="2 3" key="1">
    <citation type="submission" date="2015-09" db="EMBL/GenBank/DDBJ databases">
        <title>Draft genome sequence of Kouleothrix aurantiaca JCM 19913.</title>
        <authorList>
            <person name="Hemp J."/>
        </authorList>
    </citation>
    <scope>NUCLEOTIDE SEQUENCE [LARGE SCALE GENOMIC DNA]</scope>
    <source>
        <strain evidence="2 3">COM-B</strain>
    </source>
</reference>
<name>A0A0P9FMJ6_9CHLR</name>
<accession>A0A0P9FMJ6</accession>
<dbReference type="AlphaFoldDB" id="A0A0P9FMJ6"/>
<evidence type="ECO:0000313" key="3">
    <source>
        <dbReference type="Proteomes" id="UP000050509"/>
    </source>
</evidence>
<comment type="caution">
    <text evidence="2">The sequence shown here is derived from an EMBL/GenBank/DDBJ whole genome shotgun (WGS) entry which is preliminary data.</text>
</comment>
<evidence type="ECO:0000313" key="2">
    <source>
        <dbReference type="EMBL" id="KPV54472.1"/>
    </source>
</evidence>
<sequence>MEEYREPQQPIVATPTYSPPPAYATTPVSPYTTPKVGRFVRFRRTMRLLLRRLLRGGVIAGRALRPYAFFAVVVIGLVGVIGWMSFMLWGPKAAPAVFSRADSIPPAAAVETFIQGQKTFNADIMWDAYSTQYQASQLANGATKATLQAQVDNLRNIGLEFLRYDYIGGVKEDKGGMYFYTVDLRVRNQQRRFPIIFHADADGKITEIESVLAPQNGAGTNTQQ</sequence>
<keyword evidence="1" id="KW-0812">Transmembrane</keyword>
<proteinExistence type="predicted"/>
<keyword evidence="1" id="KW-0472">Membrane</keyword>
<keyword evidence="1" id="KW-1133">Transmembrane helix</keyword>
<feature type="transmembrane region" description="Helical" evidence="1">
    <location>
        <begin position="67"/>
        <end position="89"/>
    </location>
</feature>
<protein>
    <submittedName>
        <fullName evidence="2">Uncharacterized protein</fullName>
    </submittedName>
</protein>
<gene>
    <name evidence="2" type="ORF">SE17_03575</name>
</gene>
<evidence type="ECO:0000256" key="1">
    <source>
        <dbReference type="SAM" id="Phobius"/>
    </source>
</evidence>